<proteinExistence type="predicted"/>
<protein>
    <submittedName>
        <fullName evidence="1">Uncharacterized protein</fullName>
    </submittedName>
</protein>
<organism evidence="1 2">
    <name type="scientific">Rubroshorea leprosula</name>
    <dbReference type="NCBI Taxonomy" id="152421"/>
    <lineage>
        <taxon>Eukaryota</taxon>
        <taxon>Viridiplantae</taxon>
        <taxon>Streptophyta</taxon>
        <taxon>Embryophyta</taxon>
        <taxon>Tracheophyta</taxon>
        <taxon>Spermatophyta</taxon>
        <taxon>Magnoliopsida</taxon>
        <taxon>eudicotyledons</taxon>
        <taxon>Gunneridae</taxon>
        <taxon>Pentapetalae</taxon>
        <taxon>rosids</taxon>
        <taxon>malvids</taxon>
        <taxon>Malvales</taxon>
        <taxon>Dipterocarpaceae</taxon>
        <taxon>Rubroshorea</taxon>
    </lineage>
</organism>
<dbReference type="Proteomes" id="UP001054252">
    <property type="component" value="Unassembled WGS sequence"/>
</dbReference>
<reference evidence="1 2" key="1">
    <citation type="journal article" date="2021" name="Commun. Biol.">
        <title>The genome of Shorea leprosula (Dipterocarpaceae) highlights the ecological relevance of drought in aseasonal tropical rainforests.</title>
        <authorList>
            <person name="Ng K.K.S."/>
            <person name="Kobayashi M.J."/>
            <person name="Fawcett J.A."/>
            <person name="Hatakeyama M."/>
            <person name="Paape T."/>
            <person name="Ng C.H."/>
            <person name="Ang C.C."/>
            <person name="Tnah L.H."/>
            <person name="Lee C.T."/>
            <person name="Nishiyama T."/>
            <person name="Sese J."/>
            <person name="O'Brien M.J."/>
            <person name="Copetti D."/>
            <person name="Mohd Noor M.I."/>
            <person name="Ong R.C."/>
            <person name="Putra M."/>
            <person name="Sireger I.Z."/>
            <person name="Indrioko S."/>
            <person name="Kosugi Y."/>
            <person name="Izuno A."/>
            <person name="Isagi Y."/>
            <person name="Lee S.L."/>
            <person name="Shimizu K.K."/>
        </authorList>
    </citation>
    <scope>NUCLEOTIDE SEQUENCE [LARGE SCALE GENOMIC DNA]</scope>
    <source>
        <strain evidence="1">214</strain>
    </source>
</reference>
<keyword evidence="2" id="KW-1185">Reference proteome</keyword>
<dbReference type="EMBL" id="BPVZ01000089">
    <property type="protein sequence ID" value="GKV31036.1"/>
    <property type="molecule type" value="Genomic_DNA"/>
</dbReference>
<name>A0AAV5L1B7_9ROSI</name>
<evidence type="ECO:0000313" key="2">
    <source>
        <dbReference type="Proteomes" id="UP001054252"/>
    </source>
</evidence>
<evidence type="ECO:0000313" key="1">
    <source>
        <dbReference type="EMBL" id="GKV31036.1"/>
    </source>
</evidence>
<comment type="caution">
    <text evidence="1">The sequence shown here is derived from an EMBL/GenBank/DDBJ whole genome shotgun (WGS) entry which is preliminary data.</text>
</comment>
<dbReference type="AlphaFoldDB" id="A0AAV5L1B7"/>
<sequence>MPGFGGTQHAWVWFLANPGARFTGFTSGAGFAGFTSGARFAGFMSGAGFAFGAGLASGFGSLRTQALGLQGTQACWVRFWMKKALLQVLGVGFDAGFGLSILNARFLQVLGSFAGAGFEIELSRRWV</sequence>
<gene>
    <name evidence="1" type="ORF">SLEP1_g39779</name>
</gene>
<accession>A0AAV5L1B7</accession>